<evidence type="ECO:0000313" key="1">
    <source>
        <dbReference type="Proteomes" id="UP000887565"/>
    </source>
</evidence>
<dbReference type="Proteomes" id="UP000887565">
    <property type="component" value="Unplaced"/>
</dbReference>
<evidence type="ECO:0000313" key="2">
    <source>
        <dbReference type="WBParaSite" id="nRc.2.0.1.t11695-RA"/>
    </source>
</evidence>
<sequence>MAQAIYPEIDEHHAAFEGIKKALTSSPFLRYPVYDGKAQFDGKALRCLLQGYEPRITCDYYCAGRLTLPLNYDAYQHILTQAQLKMQEKIKANLDVATAVNTSRADKNVITIDSLDAPRRPQTVSMMRLKPFIPHPAKDVFDLETGRPRLPHTSSRQ</sequence>
<dbReference type="AlphaFoldDB" id="A0A915IBZ5"/>
<accession>A0A915IBZ5</accession>
<organism evidence="1 2">
    <name type="scientific">Romanomermis culicivorax</name>
    <name type="common">Nematode worm</name>
    <dbReference type="NCBI Taxonomy" id="13658"/>
    <lineage>
        <taxon>Eukaryota</taxon>
        <taxon>Metazoa</taxon>
        <taxon>Ecdysozoa</taxon>
        <taxon>Nematoda</taxon>
        <taxon>Enoplea</taxon>
        <taxon>Dorylaimia</taxon>
        <taxon>Mermithida</taxon>
        <taxon>Mermithoidea</taxon>
        <taxon>Mermithidae</taxon>
        <taxon>Romanomermis</taxon>
    </lineage>
</organism>
<reference evidence="2" key="1">
    <citation type="submission" date="2022-11" db="UniProtKB">
        <authorList>
            <consortium name="WormBaseParasite"/>
        </authorList>
    </citation>
    <scope>IDENTIFICATION</scope>
</reference>
<name>A0A915IBZ5_ROMCU</name>
<proteinExistence type="predicted"/>
<keyword evidence="1" id="KW-1185">Reference proteome</keyword>
<protein>
    <submittedName>
        <fullName evidence="2">Uncharacterized protein</fullName>
    </submittedName>
</protein>
<dbReference type="WBParaSite" id="nRc.2.0.1.t11695-RA">
    <property type="protein sequence ID" value="nRc.2.0.1.t11695-RA"/>
    <property type="gene ID" value="nRc.2.0.1.g11695"/>
</dbReference>